<dbReference type="Gene3D" id="1.20.58.80">
    <property type="entry name" value="Phosphotransferase system, lactose/cellobiose-type IIA subunit"/>
    <property type="match status" value="1"/>
</dbReference>
<feature type="compositionally biased region" description="Polar residues" evidence="2">
    <location>
        <begin position="482"/>
        <end position="499"/>
    </location>
</feature>
<dbReference type="PANTHER" id="PTHR40130">
    <property type="entry name" value="EXPRESSED PROTEIN"/>
    <property type="match status" value="1"/>
</dbReference>
<feature type="coiled-coil region" evidence="1">
    <location>
        <begin position="395"/>
        <end position="429"/>
    </location>
</feature>
<sequence>MEDTPVNAAHAFANAAEELEEKEQWAKAMEAHFRAAEQFLLAMNYTSDPEVRNLIRTLKLLYANHTRQGKESQRRVQQVNQRMQPKQTTQAHLKNPSHVKKSSTQSKSNAASSQSKNDSNSEKQESHPTSYISSRNTNERFTSRSGTNKLSSDSNLKRNPALSDSTISIGVTRDTPSVSLDTSSITDKTIDESYMLLRGNNDPTDDDDSDPFNKFWGIVESLVSKISNPVAFATVPLNGTDPNILFDPNTIPPPLPFGFGNGADVSNDSKVDELSAAMMESFFIIPNEQKPSLRNESQSHQRSSSSRMNPSSGKIESKNISNKTLEELSLENKQLKSILDTMSKRMLAYEKAAEENSMLRSSILQFKNDFQKQAKRIKVSQEMLRSTSVMKTSPESSTINNVQYLQKRVKELEEELRFVKSEKALMKRYKERWDKLTESAKAKKRRENNNKQGDSATPHQITENLENFKPSSSPKKLSNSNTTDLIQQPQTDQNLSSPTLYPRTPQLILPSPSEQAAQSPETTLPFAIQKPTFSGDDTSPSSSMMTALTSAQSIYD</sequence>
<evidence type="ECO:0000313" key="3">
    <source>
        <dbReference type="EMBL" id="CAG8516596.1"/>
    </source>
</evidence>
<feature type="compositionally biased region" description="Polar residues" evidence="2">
    <location>
        <begin position="143"/>
        <end position="154"/>
    </location>
</feature>
<proteinExistence type="predicted"/>
<dbReference type="Proteomes" id="UP000789706">
    <property type="component" value="Unassembled WGS sequence"/>
</dbReference>
<evidence type="ECO:0000256" key="1">
    <source>
        <dbReference type="SAM" id="Coils"/>
    </source>
</evidence>
<feature type="compositionally biased region" description="Polar residues" evidence="2">
    <location>
        <begin position="512"/>
        <end position="522"/>
    </location>
</feature>
<evidence type="ECO:0000256" key="2">
    <source>
        <dbReference type="SAM" id="MobiDB-lite"/>
    </source>
</evidence>
<feature type="region of interest" description="Disordered" evidence="2">
    <location>
        <begin position="287"/>
        <end position="320"/>
    </location>
</feature>
<dbReference type="InterPro" id="IPR036181">
    <property type="entry name" value="MIT_dom_sf"/>
</dbReference>
<feature type="compositionally biased region" description="Polar residues" evidence="2">
    <location>
        <begin position="452"/>
        <end position="465"/>
    </location>
</feature>
<feature type="compositionally biased region" description="Low complexity" evidence="2">
    <location>
        <begin position="75"/>
        <end position="84"/>
    </location>
</feature>
<gene>
    <name evidence="3" type="ORF">DEBURN_LOCUS5448</name>
</gene>
<protein>
    <submittedName>
        <fullName evidence="3">3285_t:CDS:1</fullName>
    </submittedName>
</protein>
<organism evidence="3 4">
    <name type="scientific">Diversispora eburnea</name>
    <dbReference type="NCBI Taxonomy" id="1213867"/>
    <lineage>
        <taxon>Eukaryota</taxon>
        <taxon>Fungi</taxon>
        <taxon>Fungi incertae sedis</taxon>
        <taxon>Mucoromycota</taxon>
        <taxon>Glomeromycotina</taxon>
        <taxon>Glomeromycetes</taxon>
        <taxon>Diversisporales</taxon>
        <taxon>Diversisporaceae</taxon>
        <taxon>Diversispora</taxon>
    </lineage>
</organism>
<feature type="compositionally biased region" description="Polar residues" evidence="2">
    <location>
        <begin position="531"/>
        <end position="556"/>
    </location>
</feature>
<feature type="region of interest" description="Disordered" evidence="2">
    <location>
        <begin position="438"/>
        <end position="556"/>
    </location>
</feature>
<comment type="caution">
    <text evidence="3">The sequence shown here is derived from an EMBL/GenBank/DDBJ whole genome shotgun (WGS) entry which is preliminary data.</text>
</comment>
<dbReference type="SUPFAM" id="SSF116846">
    <property type="entry name" value="MIT domain"/>
    <property type="match status" value="1"/>
</dbReference>
<dbReference type="EMBL" id="CAJVPK010000487">
    <property type="protein sequence ID" value="CAG8516596.1"/>
    <property type="molecule type" value="Genomic_DNA"/>
</dbReference>
<reference evidence="3" key="1">
    <citation type="submission" date="2021-06" db="EMBL/GenBank/DDBJ databases">
        <authorList>
            <person name="Kallberg Y."/>
            <person name="Tangrot J."/>
            <person name="Rosling A."/>
        </authorList>
    </citation>
    <scope>NUCLEOTIDE SEQUENCE</scope>
    <source>
        <strain evidence="3">AZ414A</strain>
    </source>
</reference>
<feature type="compositionally biased region" description="Low complexity" evidence="2">
    <location>
        <begin position="469"/>
        <end position="481"/>
    </location>
</feature>
<keyword evidence="1" id="KW-0175">Coiled coil</keyword>
<feature type="compositionally biased region" description="Polar residues" evidence="2">
    <location>
        <begin position="127"/>
        <end position="136"/>
    </location>
</feature>
<accession>A0A9N9F7T5</accession>
<evidence type="ECO:0000313" key="4">
    <source>
        <dbReference type="Proteomes" id="UP000789706"/>
    </source>
</evidence>
<dbReference type="OrthoDB" id="3197614at2759"/>
<feature type="compositionally biased region" description="Low complexity" evidence="2">
    <location>
        <begin position="102"/>
        <end position="118"/>
    </location>
</feature>
<feature type="compositionally biased region" description="Low complexity" evidence="2">
    <location>
        <begin position="300"/>
        <end position="312"/>
    </location>
</feature>
<name>A0A9N9F7T5_9GLOM</name>
<keyword evidence="4" id="KW-1185">Reference proteome</keyword>
<dbReference type="AlphaFoldDB" id="A0A9N9F7T5"/>
<feature type="region of interest" description="Disordered" evidence="2">
    <location>
        <begin position="66"/>
        <end position="161"/>
    </location>
</feature>
<dbReference type="PANTHER" id="PTHR40130:SF1">
    <property type="entry name" value="SPINDLE POLE BODY-ASSOCIATED PROTEIN CUT12 DOMAIN-CONTAINING PROTEIN"/>
    <property type="match status" value="1"/>
</dbReference>